<name>A0A4D6N990_VIGUN</name>
<feature type="domain" description="DUF7054" evidence="2">
    <location>
        <begin position="61"/>
        <end position="144"/>
    </location>
</feature>
<dbReference type="PANTHER" id="PTHR33270">
    <property type="entry name" value="BNAC05G50380D PROTEIN"/>
    <property type="match status" value="1"/>
</dbReference>
<dbReference type="InterPro" id="IPR040358">
    <property type="entry name" value="At4g22758-like"/>
</dbReference>
<evidence type="ECO:0000313" key="3">
    <source>
        <dbReference type="EMBL" id="QCE09421.1"/>
    </source>
</evidence>
<feature type="region of interest" description="Disordered" evidence="1">
    <location>
        <begin position="1"/>
        <end position="29"/>
    </location>
</feature>
<dbReference type="PANTHER" id="PTHR33270:SF46">
    <property type="match status" value="1"/>
</dbReference>
<keyword evidence="4" id="KW-1185">Reference proteome</keyword>
<dbReference type="Proteomes" id="UP000501690">
    <property type="component" value="Linkage Group LG10"/>
</dbReference>
<evidence type="ECO:0000256" key="1">
    <source>
        <dbReference type="SAM" id="MobiDB-lite"/>
    </source>
</evidence>
<protein>
    <recommendedName>
        <fullName evidence="2">DUF7054 domain-containing protein</fullName>
    </recommendedName>
</protein>
<sequence>MPPPKSSRNGQSENHRRRRSSSFHAQAGVSVVQLRRRSTVSDLQSLSSIAGSAPDCPPRQPPKMLLKVAVPRSLSPVQVLMTPESTVGDLIEAALRQYVKESRRPILPAKTASDFDLHYSQFSLESLDREENLMELGSRNFFLCPRKPWTTLEGVTTPFVSCAKEAEKLRESRGGGGGGFTWFKLMQFMM</sequence>
<evidence type="ECO:0000313" key="4">
    <source>
        <dbReference type="Proteomes" id="UP000501690"/>
    </source>
</evidence>
<gene>
    <name evidence="3" type="ORF">DEO72_LG10g640</name>
</gene>
<accession>A0A4D6N990</accession>
<dbReference type="EMBL" id="CP039354">
    <property type="protein sequence ID" value="QCE09421.1"/>
    <property type="molecule type" value="Genomic_DNA"/>
</dbReference>
<dbReference type="InterPro" id="IPR055482">
    <property type="entry name" value="DUF7054"/>
</dbReference>
<evidence type="ECO:0000259" key="2">
    <source>
        <dbReference type="Pfam" id="PF23156"/>
    </source>
</evidence>
<reference evidence="3 4" key="1">
    <citation type="submission" date="2019-04" db="EMBL/GenBank/DDBJ databases">
        <title>An improved genome assembly and genetic linkage map for asparagus bean, Vigna unguiculata ssp. sesquipedialis.</title>
        <authorList>
            <person name="Xia Q."/>
            <person name="Zhang R."/>
            <person name="Dong Y."/>
        </authorList>
    </citation>
    <scope>NUCLEOTIDE SEQUENCE [LARGE SCALE GENOMIC DNA]</scope>
    <source>
        <tissue evidence="3">Leaf</tissue>
    </source>
</reference>
<feature type="compositionally biased region" description="Polar residues" evidence="1">
    <location>
        <begin position="1"/>
        <end position="12"/>
    </location>
</feature>
<proteinExistence type="predicted"/>
<dbReference type="Pfam" id="PF23156">
    <property type="entry name" value="DUF7054"/>
    <property type="match status" value="1"/>
</dbReference>
<dbReference type="OrthoDB" id="651546at2759"/>
<organism evidence="3 4">
    <name type="scientific">Vigna unguiculata</name>
    <name type="common">Cowpea</name>
    <dbReference type="NCBI Taxonomy" id="3917"/>
    <lineage>
        <taxon>Eukaryota</taxon>
        <taxon>Viridiplantae</taxon>
        <taxon>Streptophyta</taxon>
        <taxon>Embryophyta</taxon>
        <taxon>Tracheophyta</taxon>
        <taxon>Spermatophyta</taxon>
        <taxon>Magnoliopsida</taxon>
        <taxon>eudicotyledons</taxon>
        <taxon>Gunneridae</taxon>
        <taxon>Pentapetalae</taxon>
        <taxon>rosids</taxon>
        <taxon>fabids</taxon>
        <taxon>Fabales</taxon>
        <taxon>Fabaceae</taxon>
        <taxon>Papilionoideae</taxon>
        <taxon>50 kb inversion clade</taxon>
        <taxon>NPAAA clade</taxon>
        <taxon>indigoferoid/millettioid clade</taxon>
        <taxon>Phaseoleae</taxon>
        <taxon>Vigna</taxon>
    </lineage>
</organism>
<dbReference type="Gramene" id="Vigun05g240400.1.v1.2">
    <property type="protein sequence ID" value="Vigun05g240400.1.v1.2"/>
    <property type="gene ID" value="Vigun05g240400.v1.2"/>
</dbReference>
<dbReference type="AlphaFoldDB" id="A0A4D6N990"/>